<reference evidence="1 2" key="1">
    <citation type="journal article" date="2013" name="PLoS Genet.">
        <title>The genome and development-dependent transcriptomes of Pyronema confluens: a window into fungal evolution.</title>
        <authorList>
            <person name="Traeger S."/>
            <person name="Altegoer F."/>
            <person name="Freitag M."/>
            <person name="Gabaldon T."/>
            <person name="Kempken F."/>
            <person name="Kumar A."/>
            <person name="Marcet-Houben M."/>
            <person name="Poggeler S."/>
            <person name="Stajich J.E."/>
            <person name="Nowrousian M."/>
        </authorList>
    </citation>
    <scope>NUCLEOTIDE SEQUENCE [LARGE SCALE GENOMIC DNA]</scope>
    <source>
        <strain evidence="2">CBS 100304</strain>
        <tissue evidence="1">Vegetative mycelium</tissue>
    </source>
</reference>
<dbReference type="Proteomes" id="UP000018144">
    <property type="component" value="Unassembled WGS sequence"/>
</dbReference>
<name>U4L3V1_PYROM</name>
<dbReference type="AlphaFoldDB" id="U4L3V1"/>
<sequence>MIPTTFLLPHLPPTSGITPMNTTTRRSKPSVSICFRSAGTGRTTPTTRRTRCTVAVCGVWRVFPGTAWRKSPSMSPLARSQPRCGQRM</sequence>
<evidence type="ECO:0000313" key="1">
    <source>
        <dbReference type="EMBL" id="CCX06983.1"/>
    </source>
</evidence>
<keyword evidence="2" id="KW-1185">Reference proteome</keyword>
<dbReference type="EMBL" id="HF935329">
    <property type="protein sequence ID" value="CCX06983.1"/>
    <property type="molecule type" value="Genomic_DNA"/>
</dbReference>
<evidence type="ECO:0000313" key="2">
    <source>
        <dbReference type="Proteomes" id="UP000018144"/>
    </source>
</evidence>
<organism evidence="1 2">
    <name type="scientific">Pyronema omphalodes (strain CBS 100304)</name>
    <name type="common">Pyronema confluens</name>
    <dbReference type="NCBI Taxonomy" id="1076935"/>
    <lineage>
        <taxon>Eukaryota</taxon>
        <taxon>Fungi</taxon>
        <taxon>Dikarya</taxon>
        <taxon>Ascomycota</taxon>
        <taxon>Pezizomycotina</taxon>
        <taxon>Pezizomycetes</taxon>
        <taxon>Pezizales</taxon>
        <taxon>Pyronemataceae</taxon>
        <taxon>Pyronema</taxon>
    </lineage>
</organism>
<protein>
    <submittedName>
        <fullName evidence="1">Uncharacterized protein</fullName>
    </submittedName>
</protein>
<accession>U4L3V1</accession>
<proteinExistence type="predicted"/>
<gene>
    <name evidence="1" type="ORF">PCON_06570</name>
</gene>